<feature type="non-terminal residue" evidence="2">
    <location>
        <position position="1"/>
    </location>
</feature>
<gene>
    <name evidence="2" type="ORF">HaLaN_13445</name>
</gene>
<dbReference type="InterPro" id="IPR003029">
    <property type="entry name" value="S1_domain"/>
</dbReference>
<comment type="caution">
    <text evidence="2">The sequence shown here is derived from an EMBL/GenBank/DDBJ whole genome shotgun (WGS) entry which is preliminary data.</text>
</comment>
<dbReference type="GO" id="GO:0005840">
    <property type="term" value="C:ribosome"/>
    <property type="evidence" value="ECO:0007669"/>
    <property type="project" value="UniProtKB-KW"/>
</dbReference>
<evidence type="ECO:0000259" key="1">
    <source>
        <dbReference type="PROSITE" id="PS50126"/>
    </source>
</evidence>
<name>A0A699ZDG3_HAELA</name>
<dbReference type="Pfam" id="PF00575">
    <property type="entry name" value="S1"/>
    <property type="match status" value="1"/>
</dbReference>
<dbReference type="PROSITE" id="PS50126">
    <property type="entry name" value="S1"/>
    <property type="match status" value="1"/>
</dbReference>
<accession>A0A699ZDG3</accession>
<dbReference type="Gene3D" id="2.40.50.140">
    <property type="entry name" value="Nucleic acid-binding proteins"/>
    <property type="match status" value="1"/>
</dbReference>
<evidence type="ECO:0000313" key="3">
    <source>
        <dbReference type="Proteomes" id="UP000485058"/>
    </source>
</evidence>
<dbReference type="InterPro" id="IPR012340">
    <property type="entry name" value="NA-bd_OB-fold"/>
</dbReference>
<keyword evidence="3" id="KW-1185">Reference proteome</keyword>
<sequence>MLCSRVSHSRLQLRRVAFSAPILRPLTCYATAEATPEAATTSVKVNEVYSGKVTGIKANTAFVTLDNQVKGSLHVSMISRERVETVEDVFAVGDELK</sequence>
<dbReference type="EMBL" id="BLLF01001071">
    <property type="protein sequence ID" value="GFH16924.1"/>
    <property type="molecule type" value="Genomic_DNA"/>
</dbReference>
<proteinExistence type="predicted"/>
<keyword evidence="2" id="KW-0689">Ribosomal protein</keyword>
<reference evidence="2 3" key="1">
    <citation type="submission" date="2020-02" db="EMBL/GenBank/DDBJ databases">
        <title>Draft genome sequence of Haematococcus lacustris strain NIES-144.</title>
        <authorList>
            <person name="Morimoto D."/>
            <person name="Nakagawa S."/>
            <person name="Yoshida T."/>
            <person name="Sawayama S."/>
        </authorList>
    </citation>
    <scope>NUCLEOTIDE SEQUENCE [LARGE SCALE GENOMIC DNA]</scope>
    <source>
        <strain evidence="2 3">NIES-144</strain>
    </source>
</reference>
<organism evidence="2 3">
    <name type="scientific">Haematococcus lacustris</name>
    <name type="common">Green alga</name>
    <name type="synonym">Haematococcus pluvialis</name>
    <dbReference type="NCBI Taxonomy" id="44745"/>
    <lineage>
        <taxon>Eukaryota</taxon>
        <taxon>Viridiplantae</taxon>
        <taxon>Chlorophyta</taxon>
        <taxon>core chlorophytes</taxon>
        <taxon>Chlorophyceae</taxon>
        <taxon>CS clade</taxon>
        <taxon>Chlamydomonadales</taxon>
        <taxon>Haematococcaceae</taxon>
        <taxon>Haematococcus</taxon>
    </lineage>
</organism>
<dbReference type="AlphaFoldDB" id="A0A699ZDG3"/>
<dbReference type="SUPFAM" id="SSF50249">
    <property type="entry name" value="Nucleic acid-binding proteins"/>
    <property type="match status" value="1"/>
</dbReference>
<protein>
    <submittedName>
        <fullName evidence="2">30S ribosomal protein S1</fullName>
    </submittedName>
</protein>
<feature type="non-terminal residue" evidence="2">
    <location>
        <position position="97"/>
    </location>
</feature>
<feature type="domain" description="S1 motif" evidence="1">
    <location>
        <begin position="46"/>
        <end position="97"/>
    </location>
</feature>
<dbReference type="GO" id="GO:0003676">
    <property type="term" value="F:nucleic acid binding"/>
    <property type="evidence" value="ECO:0007669"/>
    <property type="project" value="InterPro"/>
</dbReference>
<evidence type="ECO:0000313" key="2">
    <source>
        <dbReference type="EMBL" id="GFH16924.1"/>
    </source>
</evidence>
<keyword evidence="2" id="KW-0687">Ribonucleoprotein</keyword>
<dbReference type="Proteomes" id="UP000485058">
    <property type="component" value="Unassembled WGS sequence"/>
</dbReference>